<name>A0A084ALX1_STACB</name>
<dbReference type="GO" id="GO:0034993">
    <property type="term" value="C:meiotic nuclear membrane microtubule tethering complex"/>
    <property type="evidence" value="ECO:0007669"/>
    <property type="project" value="TreeGrafter"/>
</dbReference>
<evidence type="ECO:0000256" key="5">
    <source>
        <dbReference type="SAM" id="MobiDB-lite"/>
    </source>
</evidence>
<feature type="domain" description="SUN" evidence="6">
    <location>
        <begin position="807"/>
        <end position="1018"/>
    </location>
</feature>
<evidence type="ECO:0000256" key="3">
    <source>
        <dbReference type="ARBA" id="ARBA00022989"/>
    </source>
</evidence>
<feature type="compositionally biased region" description="Basic and acidic residues" evidence="5">
    <location>
        <begin position="76"/>
        <end position="87"/>
    </location>
</feature>
<feature type="region of interest" description="Disordered" evidence="5">
    <location>
        <begin position="1"/>
        <end position="146"/>
    </location>
</feature>
<dbReference type="AlphaFoldDB" id="A0A084ALX1"/>
<dbReference type="Gene3D" id="2.60.120.260">
    <property type="entry name" value="Galactose-binding domain-like"/>
    <property type="match status" value="1"/>
</dbReference>
<feature type="compositionally biased region" description="Basic and acidic residues" evidence="5">
    <location>
        <begin position="257"/>
        <end position="270"/>
    </location>
</feature>
<evidence type="ECO:0000259" key="6">
    <source>
        <dbReference type="PROSITE" id="PS51469"/>
    </source>
</evidence>
<dbReference type="HOGENOM" id="CLU_279786_0_0_1"/>
<dbReference type="PROSITE" id="PS51469">
    <property type="entry name" value="SUN"/>
    <property type="match status" value="1"/>
</dbReference>
<dbReference type="InterPro" id="IPR045119">
    <property type="entry name" value="SUN1-5"/>
</dbReference>
<comment type="subcellular location">
    <subcellularLocation>
        <location evidence="1">Membrane</location>
    </subcellularLocation>
</comment>
<accession>A0A084ALX1</accession>
<dbReference type="PANTHER" id="PTHR12911:SF8">
    <property type="entry name" value="KLAROID PROTEIN-RELATED"/>
    <property type="match status" value="1"/>
</dbReference>
<feature type="compositionally biased region" description="Basic and acidic residues" evidence="5">
    <location>
        <begin position="93"/>
        <end position="116"/>
    </location>
</feature>
<dbReference type="Proteomes" id="UP000028045">
    <property type="component" value="Unassembled WGS sequence"/>
</dbReference>
<feature type="region of interest" description="Disordered" evidence="5">
    <location>
        <begin position="810"/>
        <end position="835"/>
    </location>
</feature>
<keyword evidence="8" id="KW-1185">Reference proteome</keyword>
<reference evidence="7 8" key="1">
    <citation type="journal article" date="2014" name="BMC Genomics">
        <title>Comparative genome sequencing reveals chemotype-specific gene clusters in the toxigenic black mold Stachybotrys.</title>
        <authorList>
            <person name="Semeiks J."/>
            <person name="Borek D."/>
            <person name="Otwinowski Z."/>
            <person name="Grishin N.V."/>
        </authorList>
    </citation>
    <scope>NUCLEOTIDE SEQUENCE [LARGE SCALE GENOMIC DNA]</scope>
    <source>
        <strain evidence="8">CBS 109288 / IBT 7711</strain>
    </source>
</reference>
<feature type="compositionally biased region" description="Acidic residues" evidence="5">
    <location>
        <begin position="212"/>
        <end position="234"/>
    </location>
</feature>
<organism evidence="7 8">
    <name type="scientific">Stachybotrys chartarum (strain CBS 109288 / IBT 7711)</name>
    <name type="common">Toxic black mold</name>
    <name type="synonym">Stilbospora chartarum</name>
    <dbReference type="NCBI Taxonomy" id="1280523"/>
    <lineage>
        <taxon>Eukaryota</taxon>
        <taxon>Fungi</taxon>
        <taxon>Dikarya</taxon>
        <taxon>Ascomycota</taxon>
        <taxon>Pezizomycotina</taxon>
        <taxon>Sordariomycetes</taxon>
        <taxon>Hypocreomycetidae</taxon>
        <taxon>Hypocreales</taxon>
        <taxon>Stachybotryaceae</taxon>
        <taxon>Stachybotrys</taxon>
    </lineage>
</organism>
<dbReference type="InterPro" id="IPR012919">
    <property type="entry name" value="SUN_dom"/>
</dbReference>
<feature type="compositionally biased region" description="Polar residues" evidence="5">
    <location>
        <begin position="130"/>
        <end position="142"/>
    </location>
</feature>
<feature type="compositionally biased region" description="Polar residues" evidence="5">
    <location>
        <begin position="244"/>
        <end position="254"/>
    </location>
</feature>
<feature type="compositionally biased region" description="Polar residues" evidence="5">
    <location>
        <begin position="284"/>
        <end position="303"/>
    </location>
</feature>
<keyword evidence="2" id="KW-0812">Transmembrane</keyword>
<dbReference type="OrthoDB" id="342281at2759"/>
<dbReference type="GO" id="GO:0043495">
    <property type="term" value="F:protein-membrane adaptor activity"/>
    <property type="evidence" value="ECO:0007669"/>
    <property type="project" value="TreeGrafter"/>
</dbReference>
<keyword evidence="3" id="KW-1133">Transmembrane helix</keyword>
<protein>
    <recommendedName>
        <fullName evidence="6">SUN domain-containing protein</fullName>
    </recommendedName>
</protein>
<evidence type="ECO:0000313" key="7">
    <source>
        <dbReference type="EMBL" id="KEY66300.1"/>
    </source>
</evidence>
<sequence>MPPRTSQSRAARVGSREPDAHTSTTNADVRFKKPNLPPLAGTPSSRRQYSYGAEVEPQPTRLRRGTKNPRVMDLGEAVRDAVSRQEQEEREEREERERTARMRAQRAAERNQARATDEDELAGDAAAFQPTENTEPEASQAVTGPVEIYAMSEFDDTRSFDIESDYYGEATIGSTSGLMGPPPVPRLSDARTGSAHDQDTYSYPDPAAEEIQGSEEDEETDGESEAESEEEEIAAEPMKRRVAANSSVPKQTMISKPELRKSRMSSRETSEGSAPETGVRATAGSRSESGPTVPSRQSPQRTWQPRRKTPVVLNTDDPNSALYRLTRNPELRSSKLNDEAAQEIRQQVDADDERRRLEAQPLDFWLARARESPVVTRFWPLPPEPEEYVFPEDSVSSTTEEPETVNWWLLLNPWTYIEALMWLLGGIYNSITRGLGRLVPSQLRNDPDLAKKIALSLFATLGAVLLAVSIGYTTSGSRETGWYGESRGAADFWPDFGQLTSKIAQYIPRVTWPSSNPWDEISDLWDTEDDEYARMMSILQRYQDEINRLREARSLHAASLKKLEAVVPKVVHMQEKDGRLVVGQDFWHALRGIIHKDDSFFTLEKKGGTYEPASKAQWNALAAHLVRDPTFQSKLDGSISAAEARINSQQAGSWESWIRSNNGKIVEILGPQLTKLKSMAVDKSLDRHIEQVMKEQLGEIATSGQVVTRDEFLRHLRNEFTEHRSAIKAEIEEMEPQMKELVTRSVALAMQEAPAGMNREQITTLVDGLVRKTVAEMNLEAFAQGTIQAHWDAELRTQVNYFSPGSGAVFDPTLSSPPHDRKHGHGHGGGGGGLGPVRKMLHLRPDDAKDGEVALKAWTDEGECWCGAHTVDHRGLPHGARLSVFLGRPLVPQHLVLEHILPSATTDPGARPRELEVFAHIPDPAVRDRLRDFSATHFPSDDWDWSVANPDLPDAFVKIGQYTYDAAERRNGVHVYRFSSELLSLGAETDQLVMRAVSNYGAKDHTCFYRVRLYGQGVEE</sequence>
<evidence type="ECO:0000313" key="8">
    <source>
        <dbReference type="Proteomes" id="UP000028045"/>
    </source>
</evidence>
<evidence type="ECO:0000256" key="4">
    <source>
        <dbReference type="ARBA" id="ARBA00023136"/>
    </source>
</evidence>
<evidence type="ECO:0000256" key="2">
    <source>
        <dbReference type="ARBA" id="ARBA00022692"/>
    </source>
</evidence>
<gene>
    <name evidence="7" type="ORF">S7711_02763</name>
</gene>
<feature type="region of interest" description="Disordered" evidence="5">
    <location>
        <begin position="171"/>
        <end position="321"/>
    </location>
</feature>
<keyword evidence="4" id="KW-0472">Membrane</keyword>
<dbReference type="PANTHER" id="PTHR12911">
    <property type="entry name" value="SAD1/UNC-84-LIKE PROTEIN-RELATED"/>
    <property type="match status" value="1"/>
</dbReference>
<proteinExistence type="predicted"/>
<dbReference type="EMBL" id="KL648661">
    <property type="protein sequence ID" value="KEY66300.1"/>
    <property type="molecule type" value="Genomic_DNA"/>
</dbReference>
<evidence type="ECO:0000256" key="1">
    <source>
        <dbReference type="ARBA" id="ARBA00004370"/>
    </source>
</evidence>